<dbReference type="InterPro" id="IPR037185">
    <property type="entry name" value="EmrE-like"/>
</dbReference>
<evidence type="ECO:0000256" key="6">
    <source>
        <dbReference type="ARBA" id="ARBA00022692"/>
    </source>
</evidence>
<keyword evidence="4" id="KW-1003">Cell membrane</keyword>
<keyword evidence="8 10" id="KW-0472">Membrane</keyword>
<dbReference type="InterPro" id="IPR000390">
    <property type="entry name" value="Small_drug/metabolite_transptr"/>
</dbReference>
<dbReference type="InterPro" id="IPR045324">
    <property type="entry name" value="Small_multidrug_res"/>
</dbReference>
<organism evidence="11">
    <name type="scientific">uncultured Desulfovibrio sp</name>
    <dbReference type="NCBI Taxonomy" id="167968"/>
    <lineage>
        <taxon>Bacteria</taxon>
        <taxon>Pseudomonadati</taxon>
        <taxon>Thermodesulfobacteriota</taxon>
        <taxon>Desulfovibrionia</taxon>
        <taxon>Desulfovibrionales</taxon>
        <taxon>Desulfovibrionaceae</taxon>
        <taxon>Desulfovibrio</taxon>
        <taxon>environmental samples</taxon>
    </lineage>
</organism>
<gene>
    <name evidence="11" type="primary">mdtI</name>
    <name evidence="11" type="ORF">KL86DES1_10912</name>
</gene>
<dbReference type="GO" id="GO:0015220">
    <property type="term" value="F:choline transmembrane transporter activity"/>
    <property type="evidence" value="ECO:0007669"/>
    <property type="project" value="TreeGrafter"/>
</dbReference>
<accession>A0A212L109</accession>
<evidence type="ECO:0000256" key="8">
    <source>
        <dbReference type="ARBA" id="ARBA00023136"/>
    </source>
</evidence>
<evidence type="ECO:0000256" key="2">
    <source>
        <dbReference type="ARBA" id="ARBA00011359"/>
    </source>
</evidence>
<evidence type="ECO:0000256" key="4">
    <source>
        <dbReference type="ARBA" id="ARBA00022475"/>
    </source>
</evidence>
<dbReference type="AlphaFoldDB" id="A0A212L109"/>
<dbReference type="SUPFAM" id="SSF103481">
    <property type="entry name" value="Multidrug resistance efflux transporter EmrE"/>
    <property type="match status" value="1"/>
</dbReference>
<dbReference type="GO" id="GO:1903711">
    <property type="term" value="P:spermidine transmembrane transport"/>
    <property type="evidence" value="ECO:0007669"/>
    <property type="project" value="TreeGrafter"/>
</dbReference>
<dbReference type="Gene3D" id="1.10.3730.20">
    <property type="match status" value="1"/>
</dbReference>
<feature type="transmembrane region" description="Helical" evidence="10">
    <location>
        <begin position="43"/>
        <end position="60"/>
    </location>
</feature>
<keyword evidence="5" id="KW-0997">Cell inner membrane</keyword>
<evidence type="ECO:0000313" key="11">
    <source>
        <dbReference type="EMBL" id="SCM71177.1"/>
    </source>
</evidence>
<evidence type="ECO:0000256" key="7">
    <source>
        <dbReference type="ARBA" id="ARBA00022989"/>
    </source>
</evidence>
<proteinExistence type="inferred from homology"/>
<reference evidence="11" key="1">
    <citation type="submission" date="2016-08" db="EMBL/GenBank/DDBJ databases">
        <authorList>
            <person name="Seilhamer J.J."/>
        </authorList>
    </citation>
    <scope>NUCLEOTIDE SEQUENCE</scope>
    <source>
        <strain evidence="11">86-1</strain>
    </source>
</reference>
<comment type="similarity">
    <text evidence="9">Belongs to the drug/metabolite transporter (DMT) superfamily. Small multidrug resistance (SMR) (TC 2.A.7.1) family.</text>
</comment>
<keyword evidence="6 9" id="KW-0812">Transmembrane</keyword>
<comment type="subcellular location">
    <subcellularLocation>
        <location evidence="1">Cell inner membrane</location>
        <topology evidence="1">Multi-pass membrane protein</topology>
    </subcellularLocation>
    <subcellularLocation>
        <location evidence="9">Cell membrane</location>
        <topology evidence="9">Multi-pass membrane protein</topology>
    </subcellularLocation>
</comment>
<dbReference type="GO" id="GO:0015199">
    <property type="term" value="F:amino-acid betaine transmembrane transporter activity"/>
    <property type="evidence" value="ECO:0007669"/>
    <property type="project" value="TreeGrafter"/>
</dbReference>
<comment type="subunit">
    <text evidence="2">Forms a complex with MdtJ.</text>
</comment>
<evidence type="ECO:0000256" key="3">
    <source>
        <dbReference type="ARBA" id="ARBA00021114"/>
    </source>
</evidence>
<name>A0A212L109_9BACT</name>
<feature type="transmembrane region" description="Helical" evidence="10">
    <location>
        <begin position="67"/>
        <end position="88"/>
    </location>
</feature>
<dbReference type="GO" id="GO:0015297">
    <property type="term" value="F:antiporter activity"/>
    <property type="evidence" value="ECO:0007669"/>
    <property type="project" value="TreeGrafter"/>
</dbReference>
<dbReference type="GO" id="GO:0031460">
    <property type="term" value="P:glycine betaine transport"/>
    <property type="evidence" value="ECO:0007669"/>
    <property type="project" value="TreeGrafter"/>
</dbReference>
<dbReference type="EMBL" id="FMJC01000001">
    <property type="protein sequence ID" value="SCM71177.1"/>
    <property type="molecule type" value="Genomic_DNA"/>
</dbReference>
<sequence>MMQAFTSFFSLSLLLVVLAATLDVLANLLLAKSGGFRRRWLGFFSLALVGLAFYCLSLAVRHMDLAVAYAMWGSFGILGTSLGGWLFFSQNLRPCAFAGMALLMTGMALLHMS</sequence>
<dbReference type="GO" id="GO:0005886">
    <property type="term" value="C:plasma membrane"/>
    <property type="evidence" value="ECO:0007669"/>
    <property type="project" value="UniProtKB-SubCell"/>
</dbReference>
<feature type="transmembrane region" description="Helical" evidence="10">
    <location>
        <begin position="94"/>
        <end position="112"/>
    </location>
</feature>
<evidence type="ECO:0000256" key="5">
    <source>
        <dbReference type="ARBA" id="ARBA00022519"/>
    </source>
</evidence>
<keyword evidence="7 10" id="KW-1133">Transmembrane helix</keyword>
<evidence type="ECO:0000256" key="1">
    <source>
        <dbReference type="ARBA" id="ARBA00004429"/>
    </source>
</evidence>
<dbReference type="PANTHER" id="PTHR30561">
    <property type="entry name" value="SMR FAMILY PROTON-DEPENDENT DRUG EFFLUX TRANSPORTER SUGE"/>
    <property type="match status" value="1"/>
</dbReference>
<dbReference type="PANTHER" id="PTHR30561:SF6">
    <property type="entry name" value="SPERMIDINE EXPORT PROTEIN MDTI"/>
    <property type="match status" value="1"/>
</dbReference>
<evidence type="ECO:0000256" key="9">
    <source>
        <dbReference type="RuleBase" id="RU003942"/>
    </source>
</evidence>
<evidence type="ECO:0000256" key="10">
    <source>
        <dbReference type="SAM" id="Phobius"/>
    </source>
</evidence>
<dbReference type="Pfam" id="PF00893">
    <property type="entry name" value="Multi_Drug_Res"/>
    <property type="match status" value="1"/>
</dbReference>
<protein>
    <recommendedName>
        <fullName evidence="3">Spermidine export protein MdtI</fullName>
    </recommendedName>
</protein>